<accession>A0ABR7X650</accession>
<dbReference type="RefSeq" id="WP_191175895.1">
    <property type="nucleotide sequence ID" value="NZ_JACWMW010000002.1"/>
</dbReference>
<proteinExistence type="predicted"/>
<evidence type="ECO:0008006" key="3">
    <source>
        <dbReference type="Google" id="ProtNLM"/>
    </source>
</evidence>
<dbReference type="Proteomes" id="UP000618754">
    <property type="component" value="Unassembled WGS sequence"/>
</dbReference>
<gene>
    <name evidence="1" type="ORF">IDJ75_12230</name>
</gene>
<name>A0ABR7X650_9SPHI</name>
<dbReference type="EMBL" id="JACWMW010000002">
    <property type="protein sequence ID" value="MBD1386052.1"/>
    <property type="molecule type" value="Genomic_DNA"/>
</dbReference>
<dbReference type="PROSITE" id="PS51257">
    <property type="entry name" value="PROKAR_LIPOPROTEIN"/>
    <property type="match status" value="1"/>
</dbReference>
<reference evidence="1 2" key="1">
    <citation type="submission" date="2020-09" db="EMBL/GenBank/DDBJ databases">
        <title>Novel species of Mucilaginibacter isolated from a glacier on the Tibetan Plateau.</title>
        <authorList>
            <person name="Liu Q."/>
            <person name="Xin Y.-H."/>
        </authorList>
    </citation>
    <scope>NUCLEOTIDE SEQUENCE [LARGE SCALE GENOMIC DNA]</scope>
    <source>
        <strain evidence="1 2">CGMCC 1.13878</strain>
    </source>
</reference>
<evidence type="ECO:0000313" key="1">
    <source>
        <dbReference type="EMBL" id="MBD1386052.1"/>
    </source>
</evidence>
<protein>
    <recommendedName>
        <fullName evidence="3">DUF5689 domain-containing protein</fullName>
    </recommendedName>
</protein>
<comment type="caution">
    <text evidence="1">The sequence shown here is derived from an EMBL/GenBank/DDBJ whole genome shotgun (WGS) entry which is preliminary data.</text>
</comment>
<evidence type="ECO:0000313" key="2">
    <source>
        <dbReference type="Proteomes" id="UP000618754"/>
    </source>
</evidence>
<keyword evidence="2" id="KW-1185">Reference proteome</keyword>
<organism evidence="1 2">
    <name type="scientific">Mucilaginibacter rigui</name>
    <dbReference type="NCBI Taxonomy" id="534635"/>
    <lineage>
        <taxon>Bacteria</taxon>
        <taxon>Pseudomonadati</taxon>
        <taxon>Bacteroidota</taxon>
        <taxon>Sphingobacteriia</taxon>
        <taxon>Sphingobacteriales</taxon>
        <taxon>Sphingobacteriaceae</taxon>
        <taxon>Mucilaginibacter</taxon>
    </lineage>
</organism>
<sequence length="231" mass="25461">MKKQLLIILLGLAAIGCKKESNKPEEKLVNLQGNYHSSTTADFGAPVMYTQRGIITDASIINNYLSRKKITDLFTPSAVQADLLNINIDAASKVTGRVYIKGFINAYKDINGFIAEQSSSELLIKGNKPDTIPSTYNPVGGGIGKTQPITSVMLYPAPFGGFTISLPQLRLAIIGGELYLSELAYYYHYQNGTSYVYGNSYTYDLLNPDLTKELFSKDTIVVQQRLVKLIK</sequence>